<dbReference type="Proteomes" id="UP000276133">
    <property type="component" value="Unassembled WGS sequence"/>
</dbReference>
<dbReference type="EMBL" id="REGN01000497">
    <property type="protein sequence ID" value="RNA41475.1"/>
    <property type="molecule type" value="Genomic_DNA"/>
</dbReference>
<evidence type="ECO:0000256" key="1">
    <source>
        <dbReference type="SAM" id="SignalP"/>
    </source>
</evidence>
<evidence type="ECO:0000313" key="3">
    <source>
        <dbReference type="EMBL" id="RNA41475.1"/>
    </source>
</evidence>
<feature type="domain" description="C-type lectin" evidence="2">
    <location>
        <begin position="65"/>
        <end position="184"/>
    </location>
</feature>
<reference evidence="3 4" key="1">
    <citation type="journal article" date="2018" name="Sci. Rep.">
        <title>Genomic signatures of local adaptation to the degree of environmental predictability in rotifers.</title>
        <authorList>
            <person name="Franch-Gras L."/>
            <person name="Hahn C."/>
            <person name="Garcia-Roger E.M."/>
            <person name="Carmona M.J."/>
            <person name="Serra M."/>
            <person name="Gomez A."/>
        </authorList>
    </citation>
    <scope>NUCLEOTIDE SEQUENCE [LARGE SCALE GENOMIC DNA]</scope>
    <source>
        <strain evidence="3">HYR1</strain>
    </source>
</reference>
<evidence type="ECO:0000259" key="2">
    <source>
        <dbReference type="PROSITE" id="PS50041"/>
    </source>
</evidence>
<feature type="chain" id="PRO_5018227594" evidence="1">
    <location>
        <begin position="17"/>
        <end position="206"/>
    </location>
</feature>
<keyword evidence="3" id="KW-0430">Lectin</keyword>
<organism evidence="3 4">
    <name type="scientific">Brachionus plicatilis</name>
    <name type="common">Marine rotifer</name>
    <name type="synonym">Brachionus muelleri</name>
    <dbReference type="NCBI Taxonomy" id="10195"/>
    <lineage>
        <taxon>Eukaryota</taxon>
        <taxon>Metazoa</taxon>
        <taxon>Spiralia</taxon>
        <taxon>Gnathifera</taxon>
        <taxon>Rotifera</taxon>
        <taxon>Eurotatoria</taxon>
        <taxon>Monogononta</taxon>
        <taxon>Pseudotrocha</taxon>
        <taxon>Ploima</taxon>
        <taxon>Brachionidae</taxon>
        <taxon>Brachionus</taxon>
    </lineage>
</organism>
<feature type="signal peptide" evidence="1">
    <location>
        <begin position="1"/>
        <end position="16"/>
    </location>
</feature>
<proteinExistence type="predicted"/>
<gene>
    <name evidence="3" type="ORF">BpHYR1_047294</name>
</gene>
<dbReference type="Gene3D" id="3.10.100.10">
    <property type="entry name" value="Mannose-Binding Protein A, subunit A"/>
    <property type="match status" value="1"/>
</dbReference>
<sequence length="206" mass="23812">MIKFFAILNLIQLILCQHQQKPLPSPSFGRIFNNTIKTRNFDNSLSACTNPSSYGFIQRAGTTKYYAIADLQMNWIDGENYCQSFGAHLPVASSARFLGGKFMSSSYSPSYRISTWSGYWLGLYKSLETDSWRWIDGRSLTYSNWDISIPTDIQPGGPEEFVPFEFFVLDRYDIIEKKHRGWHDFVLNTYAILMNANLNYILAYQK</sequence>
<dbReference type="PANTHER" id="PTHR22803">
    <property type="entry name" value="MANNOSE, PHOSPHOLIPASE, LECTIN RECEPTOR RELATED"/>
    <property type="match status" value="1"/>
</dbReference>
<dbReference type="InterPro" id="IPR001304">
    <property type="entry name" value="C-type_lectin-like"/>
</dbReference>
<dbReference type="Pfam" id="PF00059">
    <property type="entry name" value="Lectin_C"/>
    <property type="match status" value="1"/>
</dbReference>
<dbReference type="InterPro" id="IPR050111">
    <property type="entry name" value="C-type_lectin/snaclec_domain"/>
</dbReference>
<evidence type="ECO:0000313" key="4">
    <source>
        <dbReference type="Proteomes" id="UP000276133"/>
    </source>
</evidence>
<protein>
    <submittedName>
        <fullName evidence="3">C-type lectin domain family 4 member M-like isoform X1</fullName>
    </submittedName>
</protein>
<dbReference type="InterPro" id="IPR016187">
    <property type="entry name" value="CTDL_fold"/>
</dbReference>
<dbReference type="AlphaFoldDB" id="A0A3M7T0J6"/>
<keyword evidence="4" id="KW-1185">Reference proteome</keyword>
<dbReference type="InterPro" id="IPR016186">
    <property type="entry name" value="C-type_lectin-like/link_sf"/>
</dbReference>
<name>A0A3M7T0J6_BRAPC</name>
<dbReference type="SUPFAM" id="SSF56436">
    <property type="entry name" value="C-type lectin-like"/>
    <property type="match status" value="1"/>
</dbReference>
<dbReference type="GO" id="GO:0030246">
    <property type="term" value="F:carbohydrate binding"/>
    <property type="evidence" value="ECO:0007669"/>
    <property type="project" value="UniProtKB-KW"/>
</dbReference>
<comment type="caution">
    <text evidence="3">The sequence shown here is derived from an EMBL/GenBank/DDBJ whole genome shotgun (WGS) entry which is preliminary data.</text>
</comment>
<keyword evidence="1" id="KW-0732">Signal</keyword>
<dbReference type="PROSITE" id="PS50041">
    <property type="entry name" value="C_TYPE_LECTIN_2"/>
    <property type="match status" value="1"/>
</dbReference>
<accession>A0A3M7T0J6</accession>
<dbReference type="OrthoDB" id="6369810at2759"/>